<reference evidence="3 4" key="1">
    <citation type="submission" date="2022-10" db="EMBL/GenBank/DDBJ databases">
        <title>A novel Pseudomonas species, isolated from Passiflora incarnata leaves.</title>
        <authorList>
            <person name="Cueva-Yesquen L.G."/>
            <person name="Fantinatti-Garboggini F."/>
        </authorList>
    </citation>
    <scope>NUCLEOTIDE SEQUENCE [LARGE SCALE GENOMIC DNA]</scope>
    <source>
        <strain evidence="3 4">CBMAI 2609</strain>
    </source>
</reference>
<evidence type="ECO:0000256" key="2">
    <source>
        <dbReference type="SAM" id="SignalP"/>
    </source>
</evidence>
<feature type="chain" id="PRO_5045683079" evidence="2">
    <location>
        <begin position="26"/>
        <end position="104"/>
    </location>
</feature>
<comment type="caution">
    <text evidence="3">The sequence shown here is derived from an EMBL/GenBank/DDBJ whole genome shotgun (WGS) entry which is preliminary data.</text>
</comment>
<evidence type="ECO:0000313" key="4">
    <source>
        <dbReference type="Proteomes" id="UP001157461"/>
    </source>
</evidence>
<dbReference type="EMBL" id="JAPDIQ010000006">
    <property type="protein sequence ID" value="MDH4764176.1"/>
    <property type="molecule type" value="Genomic_DNA"/>
</dbReference>
<evidence type="ECO:0000313" key="3">
    <source>
        <dbReference type="EMBL" id="MDH4764176.1"/>
    </source>
</evidence>
<organism evidence="3 4">
    <name type="scientific">Pseudomonas flavocrustae</name>
    <dbReference type="NCBI Taxonomy" id="2991719"/>
    <lineage>
        <taxon>Bacteria</taxon>
        <taxon>Pseudomonadati</taxon>
        <taxon>Pseudomonadota</taxon>
        <taxon>Gammaproteobacteria</taxon>
        <taxon>Pseudomonadales</taxon>
        <taxon>Pseudomonadaceae</taxon>
        <taxon>Pseudomonas</taxon>
    </lineage>
</organism>
<dbReference type="Proteomes" id="UP001157461">
    <property type="component" value="Unassembled WGS sequence"/>
</dbReference>
<feature type="signal peptide" evidence="2">
    <location>
        <begin position="1"/>
        <end position="25"/>
    </location>
</feature>
<keyword evidence="2" id="KW-0732">Signal</keyword>
<feature type="compositionally biased region" description="Basic and acidic residues" evidence="1">
    <location>
        <begin position="32"/>
        <end position="53"/>
    </location>
</feature>
<accession>A0ABT6IIB7</accession>
<sequence>MKSLFTVPLGLFFGGAMLFSIQASAQSSSLHETSERSAEHSADVRRIEAARDKHSADVAKLDGSYRAANADAHAAAVRDGEAHKDAKLAEHDADIAKWNAKHRN</sequence>
<keyword evidence="4" id="KW-1185">Reference proteome</keyword>
<proteinExistence type="predicted"/>
<protein>
    <submittedName>
        <fullName evidence="3">Uncharacterized protein</fullName>
    </submittedName>
</protein>
<evidence type="ECO:0000256" key="1">
    <source>
        <dbReference type="SAM" id="MobiDB-lite"/>
    </source>
</evidence>
<dbReference type="RefSeq" id="WP_280309287.1">
    <property type="nucleotide sequence ID" value="NZ_JAPDIQ010000006.1"/>
</dbReference>
<name>A0ABT6IIB7_9PSED</name>
<gene>
    <name evidence="3" type="ORF">OMP44_14895</name>
</gene>
<feature type="region of interest" description="Disordered" evidence="1">
    <location>
        <begin position="28"/>
        <end position="53"/>
    </location>
</feature>